<evidence type="ECO:0000313" key="1">
    <source>
        <dbReference type="EMBL" id="AMD01966.1"/>
    </source>
</evidence>
<name>A0A0X8HG21_9GAMM</name>
<keyword evidence="2" id="KW-1185">Reference proteome</keyword>
<dbReference type="KEGG" id="hco:LOKO_02918"/>
<evidence type="ECO:0008006" key="3">
    <source>
        <dbReference type="Google" id="ProtNLM"/>
    </source>
</evidence>
<reference evidence="1 2" key="2">
    <citation type="submission" date="2016-02" db="EMBL/GenBank/DDBJ databases">
        <authorList>
            <person name="Wen L."/>
            <person name="He K."/>
            <person name="Yang H."/>
        </authorList>
    </citation>
    <scope>NUCLEOTIDE SEQUENCE [LARGE SCALE GENOMIC DNA]</scope>
    <source>
        <strain evidence="1 2">AGD 8-3</strain>
    </source>
</reference>
<evidence type="ECO:0000313" key="2">
    <source>
        <dbReference type="Proteomes" id="UP000063387"/>
    </source>
</evidence>
<protein>
    <recommendedName>
        <fullName evidence="3">Peptidase C-terminal archaeal/bacterial domain-containing protein</fullName>
    </recommendedName>
</protein>
<dbReference type="RefSeq" id="WP_066450829.1">
    <property type="nucleotide sequence ID" value="NZ_CP014226.1"/>
</dbReference>
<dbReference type="PATRIC" id="fig|507626.3.peg.2912"/>
<dbReference type="Proteomes" id="UP000063387">
    <property type="component" value="Chromosome"/>
</dbReference>
<dbReference type="EMBL" id="CP014226">
    <property type="protein sequence ID" value="AMD01966.1"/>
    <property type="molecule type" value="Genomic_DNA"/>
</dbReference>
<accession>A0A0X8HG21</accession>
<organism evidence="1 2">
    <name type="scientific">Halomonas chromatireducens</name>
    <dbReference type="NCBI Taxonomy" id="507626"/>
    <lineage>
        <taxon>Bacteria</taxon>
        <taxon>Pseudomonadati</taxon>
        <taxon>Pseudomonadota</taxon>
        <taxon>Gammaproteobacteria</taxon>
        <taxon>Oceanospirillales</taxon>
        <taxon>Halomonadaceae</taxon>
        <taxon>Halomonas</taxon>
    </lineage>
</organism>
<gene>
    <name evidence="1" type="ORF">LOKO_02918</name>
</gene>
<dbReference type="Gene3D" id="2.60.120.380">
    <property type="match status" value="1"/>
</dbReference>
<dbReference type="OrthoDB" id="8893233at2"/>
<proteinExistence type="predicted"/>
<dbReference type="AlphaFoldDB" id="A0A0X8HG21"/>
<reference evidence="1 2" key="1">
    <citation type="journal article" date="2016" name="Genome Announc.">
        <title>Draft Genome Sequence of 'Halomonas chromatireducens' Strain AGD 8-3, a Haloalkaliphilic Chromate- and Selenite-Reducing Gammaproteobacterium.</title>
        <authorList>
            <person name="Sharko F.S."/>
            <person name="Shapovalova A.A."/>
            <person name="Tsygankova S.V."/>
            <person name="Komova A.V."/>
            <person name="Boulygina E.S."/>
            <person name="Teslyuk A.B."/>
            <person name="Gotovtsev P.M."/>
            <person name="Namsaraev Z.B."/>
            <person name="Khijniak T.V."/>
            <person name="Nedoluzhko A.V."/>
            <person name="Vasilov R.G."/>
        </authorList>
    </citation>
    <scope>NUCLEOTIDE SEQUENCE [LARGE SCALE GENOMIC DNA]</scope>
    <source>
        <strain evidence="1 2">AGD 8-3</strain>
    </source>
</reference>
<dbReference type="STRING" id="507626.LOKO_02918"/>
<sequence>MILEAPVFVTIDMLSDDFDAFLELHGEGVSTSDDDGGEGLNARIRYNLGPGSYTVIARGHAFSGSGLFELKATAVELDELPDDGQLPIGQPIEAWLEAGARDAYTFRLDEAGIYRLDMMSSDLDAFLELEGEGLFLSDDDGGNNLDARIEAHLEPGEYRAIARGFNNRDSGAYVLSLSAE</sequence>